<dbReference type="Proteomes" id="UP000824881">
    <property type="component" value="Unassembled WGS sequence"/>
</dbReference>
<evidence type="ECO:0000313" key="1">
    <source>
        <dbReference type="EMBL" id="KAG9218178.1"/>
    </source>
</evidence>
<proteinExistence type="predicted"/>
<sequence>MFLLKGQSLPCTSAHPPKRLNVNGEFRTNIRNELMTTIVHSLAPAVSSTKHPDPQFPSCEERGILVSKTSVRQEARRRANVTPNTMIYEEIVARTDTTESGDNGVVDSTTTYWTSNPRNPAADLPSNRRIAEERSDCLVAWKLVADLSWPSGTLAHLSRSPRQSRSPKSSTCAGTMSDDSAWTMVTATRRRPVLDGQDTIELSNETLYAMRTNSQGIISQPLDELLIQAPGSRSLSSKGAAKLGGYYGSAVELRPFGPSARPDSDVEQRVGLSSSA</sequence>
<keyword evidence="2" id="KW-1185">Reference proteome</keyword>
<organism evidence="1 2">
    <name type="scientific">Pleurotus cornucopiae</name>
    <name type="common">Cornucopia mushroom</name>
    <dbReference type="NCBI Taxonomy" id="5321"/>
    <lineage>
        <taxon>Eukaryota</taxon>
        <taxon>Fungi</taxon>
        <taxon>Dikarya</taxon>
        <taxon>Basidiomycota</taxon>
        <taxon>Agaricomycotina</taxon>
        <taxon>Agaricomycetes</taxon>
        <taxon>Agaricomycetidae</taxon>
        <taxon>Agaricales</taxon>
        <taxon>Pleurotineae</taxon>
        <taxon>Pleurotaceae</taxon>
        <taxon>Pleurotus</taxon>
    </lineage>
</organism>
<protein>
    <submittedName>
        <fullName evidence="1">Uncharacterized protein</fullName>
    </submittedName>
</protein>
<name>A0ACB7IKS2_PLECO</name>
<comment type="caution">
    <text evidence="1">The sequence shown here is derived from an EMBL/GenBank/DDBJ whole genome shotgun (WGS) entry which is preliminary data.</text>
</comment>
<dbReference type="EMBL" id="WQMT02000010">
    <property type="protein sequence ID" value="KAG9218178.1"/>
    <property type="molecule type" value="Genomic_DNA"/>
</dbReference>
<gene>
    <name evidence="1" type="ORF">CCMSSC00406_0008117</name>
</gene>
<accession>A0ACB7IKS2</accession>
<reference evidence="1 2" key="1">
    <citation type="journal article" date="2021" name="Appl. Environ. Microbiol.">
        <title>Genetic linkage and physical mapping for an oyster mushroom Pleurotus cornucopiae and QTL analysis for the trait cap color.</title>
        <authorList>
            <person name="Zhang Y."/>
            <person name="Gao W."/>
            <person name="Sonnenberg A."/>
            <person name="Chen Q."/>
            <person name="Zhang J."/>
            <person name="Huang C."/>
        </authorList>
    </citation>
    <scope>NUCLEOTIDE SEQUENCE [LARGE SCALE GENOMIC DNA]</scope>
    <source>
        <strain evidence="1">CCMSSC00406</strain>
    </source>
</reference>
<evidence type="ECO:0000313" key="2">
    <source>
        <dbReference type="Proteomes" id="UP000824881"/>
    </source>
</evidence>